<reference evidence="1 2" key="1">
    <citation type="submission" date="2019-11" db="EMBL/GenBank/DDBJ databases">
        <authorList>
            <person name="Li J."/>
        </authorList>
    </citation>
    <scope>NUCLEOTIDE SEQUENCE [LARGE SCALE GENOMIC DNA]</scope>
    <source>
        <strain evidence="1 2">MF47</strain>
    </source>
</reference>
<dbReference type="Proteomes" id="UP000392064">
    <property type="component" value="Chromosome"/>
</dbReference>
<evidence type="ECO:0000313" key="2">
    <source>
        <dbReference type="Proteomes" id="UP000392064"/>
    </source>
</evidence>
<organism evidence="1 2">
    <name type="scientific">Aeromicrobium yanjiei</name>
    <dbReference type="NCBI Taxonomy" id="2662028"/>
    <lineage>
        <taxon>Bacteria</taxon>
        <taxon>Bacillati</taxon>
        <taxon>Actinomycetota</taxon>
        <taxon>Actinomycetes</taxon>
        <taxon>Propionibacteriales</taxon>
        <taxon>Nocardioidaceae</taxon>
        <taxon>Aeromicrobium</taxon>
    </lineage>
</organism>
<accession>A0A5Q2MJM5</accession>
<dbReference type="AlphaFoldDB" id="A0A5Q2MJM5"/>
<name>A0A5Q2MJM5_9ACTN</name>
<dbReference type="RefSeq" id="WP_153651776.1">
    <property type="nucleotide sequence ID" value="NZ_CP045737.1"/>
</dbReference>
<sequence length="185" mass="20137">MTLRPLSDLSPADWFVRAKADWWTKVCLGPPGHEAYARLQLVPADDESDVDLGLLTSTVLQRALPRHTATPDECLFGQWDGCGWEPPVPPARETVPLTGQVAPGVHDVVRTYHLFSGTVANLAAWDGGDPPHLMWPADRAWFVTKDVDPDWVGVGGTQSLIDELLAADGIDAAPSSYDASDWEAR</sequence>
<proteinExistence type="predicted"/>
<dbReference type="EMBL" id="CP045737">
    <property type="protein sequence ID" value="QGG40505.1"/>
    <property type="molecule type" value="Genomic_DNA"/>
</dbReference>
<evidence type="ECO:0000313" key="1">
    <source>
        <dbReference type="EMBL" id="QGG40505.1"/>
    </source>
</evidence>
<keyword evidence="2" id="KW-1185">Reference proteome</keyword>
<gene>
    <name evidence="1" type="ORF">GEV26_03490</name>
</gene>
<dbReference type="KEGG" id="aef:GEV26_03490"/>
<protein>
    <submittedName>
        <fullName evidence="1">Uncharacterized protein</fullName>
    </submittedName>
</protein>